<reference evidence="2" key="1">
    <citation type="submission" date="2020-03" db="EMBL/GenBank/DDBJ databases">
        <title>Hybrid Assembly of Korean Phytophthora infestans isolates.</title>
        <authorList>
            <person name="Prokchorchik M."/>
            <person name="Lee Y."/>
            <person name="Seo J."/>
            <person name="Cho J.-H."/>
            <person name="Park Y.-E."/>
            <person name="Jang D.-C."/>
            <person name="Im J.-S."/>
            <person name="Choi J.-G."/>
            <person name="Park H.-J."/>
            <person name="Lee G.-B."/>
            <person name="Lee Y.-G."/>
            <person name="Hong S.-Y."/>
            <person name="Cho K."/>
            <person name="Sohn K.H."/>
        </authorList>
    </citation>
    <scope>NUCLEOTIDE SEQUENCE</scope>
    <source>
        <strain evidence="2">KR_2_A2</strain>
    </source>
</reference>
<evidence type="ECO:0000256" key="1">
    <source>
        <dbReference type="SAM" id="MobiDB-lite"/>
    </source>
</evidence>
<feature type="region of interest" description="Disordered" evidence="1">
    <location>
        <begin position="30"/>
        <end position="51"/>
    </location>
</feature>
<protein>
    <submittedName>
        <fullName evidence="2">Uncharacterized protein</fullName>
    </submittedName>
</protein>
<accession>A0A8S9U710</accession>
<evidence type="ECO:0000313" key="3">
    <source>
        <dbReference type="Proteomes" id="UP000704712"/>
    </source>
</evidence>
<gene>
    <name evidence="2" type="ORF">GN958_ATG14101</name>
</gene>
<proteinExistence type="predicted"/>
<name>A0A8S9U710_PHYIN</name>
<evidence type="ECO:0000313" key="2">
    <source>
        <dbReference type="EMBL" id="KAF4136711.1"/>
    </source>
</evidence>
<sequence length="113" mass="12922">METSTQLADSNVNLDSGIQAACEQPTANYSGVEKCSDAGSSGSRKRDHAESDDELYYALPLRKYYKSWKHLEKWLTQYQQDAHSVLVTLETQNVRLRNLKIAKMKKTHWQTEG</sequence>
<dbReference type="AlphaFoldDB" id="A0A8S9U710"/>
<dbReference type="EMBL" id="JAACNO010001909">
    <property type="protein sequence ID" value="KAF4136711.1"/>
    <property type="molecule type" value="Genomic_DNA"/>
</dbReference>
<comment type="caution">
    <text evidence="2">The sequence shown here is derived from an EMBL/GenBank/DDBJ whole genome shotgun (WGS) entry which is preliminary data.</text>
</comment>
<organism evidence="2 3">
    <name type="scientific">Phytophthora infestans</name>
    <name type="common">Potato late blight agent</name>
    <name type="synonym">Botrytis infestans</name>
    <dbReference type="NCBI Taxonomy" id="4787"/>
    <lineage>
        <taxon>Eukaryota</taxon>
        <taxon>Sar</taxon>
        <taxon>Stramenopiles</taxon>
        <taxon>Oomycota</taxon>
        <taxon>Peronosporomycetes</taxon>
        <taxon>Peronosporales</taxon>
        <taxon>Peronosporaceae</taxon>
        <taxon>Phytophthora</taxon>
    </lineage>
</organism>
<dbReference type="Proteomes" id="UP000704712">
    <property type="component" value="Unassembled WGS sequence"/>
</dbReference>